<evidence type="ECO:0000313" key="3">
    <source>
        <dbReference type="EMBL" id="SDB96339.1"/>
    </source>
</evidence>
<keyword evidence="2" id="KW-0472">Membrane</keyword>
<feature type="region of interest" description="Disordered" evidence="1">
    <location>
        <begin position="49"/>
        <end position="132"/>
    </location>
</feature>
<keyword evidence="2" id="KW-0812">Transmembrane</keyword>
<proteinExistence type="predicted"/>
<dbReference type="PROSITE" id="PS51257">
    <property type="entry name" value="PROKAR_LIPOPROTEIN"/>
    <property type="match status" value="1"/>
</dbReference>
<evidence type="ECO:0000313" key="4">
    <source>
        <dbReference type="Proteomes" id="UP000198943"/>
    </source>
</evidence>
<dbReference type="RefSeq" id="WP_093728935.1">
    <property type="nucleotide sequence ID" value="NZ_FMYW01000001.1"/>
</dbReference>
<organism evidence="3 4">
    <name type="scientific">Succiniclasticum ruminis</name>
    <dbReference type="NCBI Taxonomy" id="40841"/>
    <lineage>
        <taxon>Bacteria</taxon>
        <taxon>Bacillati</taxon>
        <taxon>Bacillota</taxon>
        <taxon>Negativicutes</taxon>
        <taxon>Acidaminococcales</taxon>
        <taxon>Acidaminococcaceae</taxon>
        <taxon>Succiniclasticum</taxon>
    </lineage>
</organism>
<feature type="compositionally biased region" description="Low complexity" evidence="1">
    <location>
        <begin position="88"/>
        <end position="102"/>
    </location>
</feature>
<evidence type="ECO:0000256" key="2">
    <source>
        <dbReference type="SAM" id="Phobius"/>
    </source>
</evidence>
<gene>
    <name evidence="3" type="ORF">SAMN04487864_101158</name>
</gene>
<keyword evidence="2" id="KW-1133">Transmembrane helix</keyword>
<accession>A0A1G6HPY0</accession>
<dbReference type="EMBL" id="FMYW01000001">
    <property type="protein sequence ID" value="SDB96339.1"/>
    <property type="molecule type" value="Genomic_DNA"/>
</dbReference>
<name>A0A1G6HPY0_9FIRM</name>
<keyword evidence="4" id="KW-1185">Reference proteome</keyword>
<feature type="compositionally biased region" description="Basic and acidic residues" evidence="1">
    <location>
        <begin position="49"/>
        <end position="69"/>
    </location>
</feature>
<dbReference type="AlphaFoldDB" id="A0A1G6HPY0"/>
<feature type="transmembrane region" description="Helical" evidence="2">
    <location>
        <begin position="12"/>
        <end position="38"/>
    </location>
</feature>
<evidence type="ECO:0000256" key="1">
    <source>
        <dbReference type="SAM" id="MobiDB-lite"/>
    </source>
</evidence>
<sequence length="132" mass="14953">MKILLETFFGIVFIGIIIACLPTIMGLFSLCVIAYFIYQAAKSLIEDGTEKTDAGHDGWEPDSKQDRSAEWQSVQDKQKSETARKQNSYSGYRSSYRSSSYDGYDDYYDDWHDNDMPPEEGDGFRGTGGPFL</sequence>
<dbReference type="Proteomes" id="UP000198943">
    <property type="component" value="Unassembled WGS sequence"/>
</dbReference>
<reference evidence="4" key="1">
    <citation type="submission" date="2016-10" db="EMBL/GenBank/DDBJ databases">
        <authorList>
            <person name="Varghese N."/>
            <person name="Submissions S."/>
        </authorList>
    </citation>
    <scope>NUCLEOTIDE SEQUENCE [LARGE SCALE GENOMIC DNA]</scope>
    <source>
        <strain evidence="4">DSM 11005</strain>
    </source>
</reference>
<protein>
    <submittedName>
        <fullName evidence="3">Uncharacterized protein</fullName>
    </submittedName>
</protein>